<dbReference type="Gene3D" id="2.40.10.10">
    <property type="entry name" value="Trypsin-like serine proteases"/>
    <property type="match status" value="2"/>
</dbReference>
<organism evidence="2 3">
    <name type="scientific">Algibacter aquimarinus</name>
    <dbReference type="NCBI Taxonomy" id="1136748"/>
    <lineage>
        <taxon>Bacteria</taxon>
        <taxon>Pseudomonadati</taxon>
        <taxon>Bacteroidota</taxon>
        <taxon>Flavobacteriia</taxon>
        <taxon>Flavobacteriales</taxon>
        <taxon>Flavobacteriaceae</taxon>
        <taxon>Algibacter</taxon>
    </lineage>
</organism>
<dbReference type="InterPro" id="IPR009003">
    <property type="entry name" value="Peptidase_S1_PA"/>
</dbReference>
<reference evidence="3" key="1">
    <citation type="journal article" date="2019" name="Int. J. Syst. Evol. Microbiol.">
        <title>The Global Catalogue of Microorganisms (GCM) 10K type strain sequencing project: providing services to taxonomists for standard genome sequencing and annotation.</title>
        <authorList>
            <consortium name="The Broad Institute Genomics Platform"/>
            <consortium name="The Broad Institute Genome Sequencing Center for Infectious Disease"/>
            <person name="Wu L."/>
            <person name="Ma J."/>
        </authorList>
    </citation>
    <scope>NUCLEOTIDE SEQUENCE [LARGE SCALE GENOMIC DNA]</scope>
    <source>
        <strain evidence="3">JCM 18287</strain>
    </source>
</reference>
<evidence type="ECO:0000313" key="3">
    <source>
        <dbReference type="Proteomes" id="UP001501692"/>
    </source>
</evidence>
<evidence type="ECO:0008006" key="4">
    <source>
        <dbReference type="Google" id="ProtNLM"/>
    </source>
</evidence>
<dbReference type="EMBL" id="BAABJK010000006">
    <property type="protein sequence ID" value="GAA4969285.1"/>
    <property type="molecule type" value="Genomic_DNA"/>
</dbReference>
<dbReference type="InterPro" id="IPR043504">
    <property type="entry name" value="Peptidase_S1_PA_chymotrypsin"/>
</dbReference>
<accession>A0ABP9HEK5</accession>
<dbReference type="Pfam" id="PF13365">
    <property type="entry name" value="Trypsin_2"/>
    <property type="match status" value="1"/>
</dbReference>
<keyword evidence="1" id="KW-0732">Signal</keyword>
<protein>
    <recommendedName>
        <fullName evidence="4">Trypsin-like peptidase domain-containing protein</fullName>
    </recommendedName>
</protein>
<name>A0ABP9HEK5_9FLAO</name>
<proteinExistence type="predicted"/>
<evidence type="ECO:0000313" key="2">
    <source>
        <dbReference type="EMBL" id="GAA4969285.1"/>
    </source>
</evidence>
<comment type="caution">
    <text evidence="2">The sequence shown here is derived from an EMBL/GenBank/DDBJ whole genome shotgun (WGS) entry which is preliminary data.</text>
</comment>
<keyword evidence="3" id="KW-1185">Reference proteome</keyword>
<feature type="chain" id="PRO_5045676087" description="Trypsin-like peptidase domain-containing protein" evidence="1">
    <location>
        <begin position="24"/>
        <end position="514"/>
    </location>
</feature>
<dbReference type="Proteomes" id="UP001501692">
    <property type="component" value="Unassembled WGS sequence"/>
</dbReference>
<gene>
    <name evidence="2" type="ORF">GCM10023315_18650</name>
</gene>
<feature type="signal peptide" evidence="1">
    <location>
        <begin position="1"/>
        <end position="23"/>
    </location>
</feature>
<dbReference type="SUPFAM" id="SSF50494">
    <property type="entry name" value="Trypsin-like serine proteases"/>
    <property type="match status" value="1"/>
</dbReference>
<dbReference type="RefSeq" id="WP_345167574.1">
    <property type="nucleotide sequence ID" value="NZ_BAABJK010000006.1"/>
</dbReference>
<dbReference type="SUPFAM" id="SSF48452">
    <property type="entry name" value="TPR-like"/>
    <property type="match status" value="1"/>
</dbReference>
<evidence type="ECO:0000256" key="1">
    <source>
        <dbReference type="SAM" id="SignalP"/>
    </source>
</evidence>
<sequence>MKSVSIIQILVALLMFNSLFCQSDCGPFWRADGASKQIIESEFKSSVVKIRCDANIGTGFFIDNENGYIITAAHVIKKAISDSSVPITFESEFLPSTYNAILVDFIYERNSDLALLKVTTNHLDKITKRVGRLDISLNLPRPKNHFVIGYSRGDDPIATVKKLDVVRLTKRDGRKVIEVQGSGYPGDSGAPLISDQGLVYGVAKSRVDATTSFYSSSAGLKKLLKKMELRNITNSIINDLTKGRISPQELELALKPTFPRENKMSNLDLYHLALYIGVYWKKLPRINTLFYCPISPAYLHREIFDGYSLLSSVASRQDVARSELKIGEREYLLGNIDSAIGHLENASNLLKSSINSHIKTNPASIKYALSATNTDTIDFSVDWLNPINEKNIEGNDDMYLSALFKDLALSNYFLFEIDKNNNSYRDNALISSLLAAGSTKSKSFQAGALILLGDVFFAGKDYKEATESYLAAGKVDNQTPWLTNNIKYSSELGNLDYNSLRVKEIDQIKELIIN</sequence>
<dbReference type="InterPro" id="IPR011990">
    <property type="entry name" value="TPR-like_helical_dom_sf"/>
</dbReference>